<name>A0A0T7FD13_NEOGA</name>
<dbReference type="Proteomes" id="UP000046176">
    <property type="component" value="Unassembled WGS sequence"/>
</dbReference>
<dbReference type="Gene3D" id="3.40.190.10">
    <property type="entry name" value="Periplasmic binding protein-like II"/>
    <property type="match status" value="1"/>
</dbReference>
<feature type="domain" description="LysR substrate-binding" evidence="1">
    <location>
        <begin position="18"/>
        <end position="123"/>
    </location>
</feature>
<evidence type="ECO:0000313" key="2">
    <source>
        <dbReference type="EMBL" id="CDZ32851.1"/>
    </source>
</evidence>
<gene>
    <name evidence="2" type="ORF">NGAL_HAMBI1145_15510</name>
</gene>
<sequence>MSRRLSPIRLMPTMSSKVITPADLLDDRVLIPGRNSPLRLALDRAFSNEDHQPISTMETSMLNCYYFAASGMGVGIVDHTSLRSAGADIIAIPFEPRIEVSYFAIRPSGGQRIAVLDDIVRRMGELMPE</sequence>
<protein>
    <recommendedName>
        <fullName evidence="1">LysR substrate-binding domain-containing protein</fullName>
    </recommendedName>
</protein>
<dbReference type="Pfam" id="PF03466">
    <property type="entry name" value="LysR_substrate"/>
    <property type="match status" value="1"/>
</dbReference>
<reference evidence="2 3" key="1">
    <citation type="submission" date="2014-08" db="EMBL/GenBank/DDBJ databases">
        <authorList>
            <person name="Chen Y.-H."/>
        </authorList>
    </citation>
    <scope>NUCLEOTIDE SEQUENCE [LARGE SCALE GENOMIC DNA]</scope>
</reference>
<organism evidence="2 3">
    <name type="scientific">Neorhizobium galegae bv. officinalis</name>
    <dbReference type="NCBI Taxonomy" id="323656"/>
    <lineage>
        <taxon>Bacteria</taxon>
        <taxon>Pseudomonadati</taxon>
        <taxon>Pseudomonadota</taxon>
        <taxon>Alphaproteobacteria</taxon>
        <taxon>Hyphomicrobiales</taxon>
        <taxon>Rhizobiaceae</taxon>
        <taxon>Rhizobium/Agrobacterium group</taxon>
        <taxon>Neorhizobium</taxon>
    </lineage>
</organism>
<dbReference type="InterPro" id="IPR005119">
    <property type="entry name" value="LysR_subst-bd"/>
</dbReference>
<dbReference type="EMBL" id="CCRH01000003">
    <property type="protein sequence ID" value="CDZ32851.1"/>
    <property type="molecule type" value="Genomic_DNA"/>
</dbReference>
<evidence type="ECO:0000259" key="1">
    <source>
        <dbReference type="Pfam" id="PF03466"/>
    </source>
</evidence>
<evidence type="ECO:0000313" key="3">
    <source>
        <dbReference type="Proteomes" id="UP000046176"/>
    </source>
</evidence>
<dbReference type="RefSeq" id="WP_245282731.1">
    <property type="nucleotide sequence ID" value="NZ_CCRH01000003.1"/>
</dbReference>
<dbReference type="AlphaFoldDB" id="A0A0T7FD13"/>
<accession>A0A0T7FD13</accession>
<dbReference type="SUPFAM" id="SSF53850">
    <property type="entry name" value="Periplasmic binding protein-like II"/>
    <property type="match status" value="1"/>
</dbReference>
<proteinExistence type="predicted"/>